<keyword evidence="7" id="KW-1185">Reference proteome</keyword>
<reference evidence="6 7" key="1">
    <citation type="submission" date="2021-12" db="EMBL/GenBank/DDBJ databases">
        <title>Genome sequencing of bacteria with rrn-lacking chromosome and rrn-plasmid.</title>
        <authorList>
            <person name="Anda M."/>
            <person name="Iwasaki W."/>
        </authorList>
    </citation>
    <scope>NUCLEOTIDE SEQUENCE [LARGE SCALE GENOMIC DNA]</scope>
    <source>
        <strain evidence="6 7">DSM 100852</strain>
    </source>
</reference>
<dbReference type="SUPFAM" id="SSF53067">
    <property type="entry name" value="Actin-like ATPase domain"/>
    <property type="match status" value="2"/>
</dbReference>
<keyword evidence="2" id="KW-0808">Transferase</keyword>
<dbReference type="Pfam" id="PF21546">
    <property type="entry name" value="FGGY_C_2"/>
    <property type="match status" value="1"/>
</dbReference>
<dbReference type="PANTHER" id="PTHR43095">
    <property type="entry name" value="SUGAR KINASE"/>
    <property type="match status" value="1"/>
</dbReference>
<evidence type="ECO:0000259" key="5">
    <source>
        <dbReference type="Pfam" id="PF21546"/>
    </source>
</evidence>
<dbReference type="GO" id="GO:0016301">
    <property type="term" value="F:kinase activity"/>
    <property type="evidence" value="ECO:0007669"/>
    <property type="project" value="UniProtKB-KW"/>
</dbReference>
<dbReference type="InterPro" id="IPR043129">
    <property type="entry name" value="ATPase_NBD"/>
</dbReference>
<dbReference type="CDD" id="cd07772">
    <property type="entry name" value="ASKHA_NBD_FGGY_NaCK-like"/>
    <property type="match status" value="1"/>
</dbReference>
<feature type="domain" description="Carbohydrate kinase FGGY C-terminal" evidence="5">
    <location>
        <begin position="251"/>
        <end position="443"/>
    </location>
</feature>
<evidence type="ECO:0000313" key="7">
    <source>
        <dbReference type="Proteomes" id="UP001348817"/>
    </source>
</evidence>
<name>A0AAU9CMK3_9BACT</name>
<dbReference type="Gene3D" id="3.30.420.40">
    <property type="match status" value="2"/>
</dbReference>
<protein>
    <submittedName>
        <fullName evidence="6">Carbohydrate kinase</fullName>
    </submittedName>
</protein>
<evidence type="ECO:0000259" key="4">
    <source>
        <dbReference type="Pfam" id="PF00370"/>
    </source>
</evidence>
<dbReference type="RefSeq" id="WP_338394348.1">
    <property type="nucleotide sequence ID" value="NZ_AP025314.1"/>
</dbReference>
<evidence type="ECO:0000313" key="6">
    <source>
        <dbReference type="EMBL" id="BDD09132.1"/>
    </source>
</evidence>
<keyword evidence="3 6" id="KW-0418">Kinase</keyword>
<dbReference type="EMBL" id="AP025314">
    <property type="protein sequence ID" value="BDD09132.1"/>
    <property type="molecule type" value="Genomic_DNA"/>
</dbReference>
<dbReference type="GO" id="GO:0005975">
    <property type="term" value="P:carbohydrate metabolic process"/>
    <property type="evidence" value="ECO:0007669"/>
    <property type="project" value="InterPro"/>
</dbReference>
<accession>A0AAU9CMK3</accession>
<dbReference type="Pfam" id="PF00370">
    <property type="entry name" value="FGGY_N"/>
    <property type="match status" value="1"/>
</dbReference>
<organism evidence="6 7">
    <name type="scientific">Fulvitalea axinellae</name>
    <dbReference type="NCBI Taxonomy" id="1182444"/>
    <lineage>
        <taxon>Bacteria</taxon>
        <taxon>Pseudomonadati</taxon>
        <taxon>Bacteroidota</taxon>
        <taxon>Cytophagia</taxon>
        <taxon>Cytophagales</taxon>
        <taxon>Persicobacteraceae</taxon>
        <taxon>Fulvitalea</taxon>
    </lineage>
</organism>
<dbReference type="InterPro" id="IPR049382">
    <property type="entry name" value="FGGY_C_2"/>
</dbReference>
<dbReference type="InterPro" id="IPR018484">
    <property type="entry name" value="FGGY_N"/>
</dbReference>
<dbReference type="Proteomes" id="UP001348817">
    <property type="component" value="Chromosome"/>
</dbReference>
<evidence type="ECO:0000256" key="3">
    <source>
        <dbReference type="ARBA" id="ARBA00022777"/>
    </source>
</evidence>
<evidence type="ECO:0000256" key="1">
    <source>
        <dbReference type="ARBA" id="ARBA00009156"/>
    </source>
</evidence>
<sequence>MGPSVIAIFDIGRTNKKFCLLNRNYEIVHEEIRQFSEIEDEDGFLCEDLEEITKWMRKTLHDWLKSRDYTIRAINFSAYGAGLVHVNKSGKPVAPIYNYWKPLPQHIKDEFFEKYGPKEKFLKETATGDLNMLNSGMQLFWLRNEKPEVFKKVHSSLYLPQYLSAFISGKNFSELTSLGLHSMIWDFSKDRSHDWVYKEKLYNKFPPVISATASEKVRIKNRELKCGIGIQDSLASLYPYQISNERTYVALTSGCWSIAMNPFDESEITEDELSQDVFKALDSSGKAIRTARIFLGREHDYQTKQIAQHFGKDPSYAFEFDLNEKTLERLAQFPNPNRAFYPKNFVGTGPFPSAYEKTVDLSLFSDFEEAYHQLLLDLAYMQKVSLELSFGPKGMDKVFMAGGFSLNEKYTKTLASIIPDIQLFKNNIKWSAVLGAALLLHNQWNKQTEIDNLLNFTEVEPLDIDISGYKSPF</sequence>
<dbReference type="KEGG" id="fax:FUAX_15640"/>
<feature type="domain" description="Carbohydrate kinase FGGY N-terminal" evidence="4">
    <location>
        <begin position="6"/>
        <end position="189"/>
    </location>
</feature>
<dbReference type="AlphaFoldDB" id="A0AAU9CMK3"/>
<gene>
    <name evidence="6" type="ORF">FUAX_15640</name>
</gene>
<dbReference type="InterPro" id="IPR050406">
    <property type="entry name" value="FGGY_Carb_Kinase"/>
</dbReference>
<evidence type="ECO:0000256" key="2">
    <source>
        <dbReference type="ARBA" id="ARBA00022679"/>
    </source>
</evidence>
<comment type="similarity">
    <text evidence="1">Belongs to the FGGY kinase family.</text>
</comment>
<proteinExistence type="inferred from homology"/>